<feature type="region of interest" description="Disordered" evidence="10">
    <location>
        <begin position="154"/>
        <end position="222"/>
    </location>
</feature>
<dbReference type="FunFam" id="3.30.710.10:FF:000091">
    <property type="entry name" value="Lola, isoform F"/>
    <property type="match status" value="1"/>
</dbReference>
<dbReference type="EMBL" id="HBUF01634077">
    <property type="protein sequence ID" value="CAG6783728.1"/>
    <property type="molecule type" value="Transcribed_RNA"/>
</dbReference>
<dbReference type="GO" id="GO:0035167">
    <property type="term" value="P:larval lymph gland hemopoiesis"/>
    <property type="evidence" value="ECO:0007669"/>
    <property type="project" value="UniProtKB-ARBA"/>
</dbReference>
<evidence type="ECO:0000256" key="4">
    <source>
        <dbReference type="ARBA" id="ARBA00022902"/>
    </source>
</evidence>
<dbReference type="InterPro" id="IPR011333">
    <property type="entry name" value="SKP1/BTB/POZ_sf"/>
</dbReference>
<keyword evidence="2" id="KW-0217">Developmental protein</keyword>
<evidence type="ECO:0000256" key="10">
    <source>
        <dbReference type="SAM" id="MobiDB-lite"/>
    </source>
</evidence>
<dbReference type="InterPro" id="IPR051095">
    <property type="entry name" value="Dros_DevTransReg"/>
</dbReference>
<dbReference type="InterPro" id="IPR000210">
    <property type="entry name" value="BTB/POZ_dom"/>
</dbReference>
<feature type="region of interest" description="Disordered" evidence="10">
    <location>
        <begin position="331"/>
        <end position="376"/>
    </location>
</feature>
<dbReference type="PROSITE" id="PS00028">
    <property type="entry name" value="ZINC_FINGER_C2H2_1"/>
    <property type="match status" value="1"/>
</dbReference>
<evidence type="ECO:0000256" key="9">
    <source>
        <dbReference type="PROSITE-ProRule" id="PRU00042"/>
    </source>
</evidence>
<dbReference type="GO" id="GO:0048813">
    <property type="term" value="P:dendrite morphogenesis"/>
    <property type="evidence" value="ECO:0007669"/>
    <property type="project" value="UniProtKB-ARBA"/>
</dbReference>
<feature type="compositionally biased region" description="Basic and acidic residues" evidence="10">
    <location>
        <begin position="352"/>
        <end position="375"/>
    </location>
</feature>
<dbReference type="GO" id="GO:0008270">
    <property type="term" value="F:zinc ion binding"/>
    <property type="evidence" value="ECO:0007669"/>
    <property type="project" value="UniProtKB-KW"/>
</dbReference>
<evidence type="ECO:0000256" key="3">
    <source>
        <dbReference type="ARBA" id="ARBA00022782"/>
    </source>
</evidence>
<feature type="compositionally biased region" description="Low complexity" evidence="10">
    <location>
        <begin position="331"/>
        <end position="340"/>
    </location>
</feature>
<evidence type="ECO:0000256" key="6">
    <source>
        <dbReference type="ARBA" id="ARBA00023163"/>
    </source>
</evidence>
<dbReference type="SUPFAM" id="SSF54695">
    <property type="entry name" value="POZ domain"/>
    <property type="match status" value="1"/>
</dbReference>
<keyword evidence="4" id="KW-0524">Neurogenesis</keyword>
<dbReference type="InterPro" id="IPR013087">
    <property type="entry name" value="Znf_C2H2_type"/>
</dbReference>
<dbReference type="SMART" id="SM00225">
    <property type="entry name" value="BTB"/>
    <property type="match status" value="1"/>
</dbReference>
<dbReference type="GO" id="GO:0008406">
    <property type="term" value="P:gonad development"/>
    <property type="evidence" value="ECO:0007669"/>
    <property type="project" value="UniProtKB-ARBA"/>
</dbReference>
<feature type="compositionally biased region" description="Acidic residues" evidence="10">
    <location>
        <begin position="771"/>
        <end position="783"/>
    </location>
</feature>
<dbReference type="SUPFAM" id="SSF57667">
    <property type="entry name" value="beta-beta-alpha zinc fingers"/>
    <property type="match status" value="1"/>
</dbReference>
<evidence type="ECO:0000256" key="1">
    <source>
        <dbReference type="ARBA" id="ARBA00004123"/>
    </source>
</evidence>
<dbReference type="PANTHER" id="PTHR23110:SF111">
    <property type="entry name" value="LONGITUDINALS LACKING PROTEIN, ISOFORMS F_I_K_T"/>
    <property type="match status" value="1"/>
</dbReference>
<dbReference type="InterPro" id="IPR036236">
    <property type="entry name" value="Znf_C2H2_sf"/>
</dbReference>
<feature type="domain" description="C2H2-type" evidence="12">
    <location>
        <begin position="595"/>
        <end position="622"/>
    </location>
</feature>
<dbReference type="PANTHER" id="PTHR23110">
    <property type="entry name" value="BTB DOMAIN TRANSCRIPTION FACTOR"/>
    <property type="match status" value="1"/>
</dbReference>
<keyword evidence="6" id="KW-0804">Transcription</keyword>
<keyword evidence="9" id="KW-0862">Zinc</keyword>
<dbReference type="SMART" id="SM00355">
    <property type="entry name" value="ZnF_C2H2"/>
    <property type="match status" value="2"/>
</dbReference>
<proteinExistence type="predicted"/>
<dbReference type="GO" id="GO:0005634">
    <property type="term" value="C:nucleus"/>
    <property type="evidence" value="ECO:0007669"/>
    <property type="project" value="UniProtKB-SubCell"/>
</dbReference>
<keyword evidence="7" id="KW-0539">Nucleus</keyword>
<evidence type="ECO:0000256" key="5">
    <source>
        <dbReference type="ARBA" id="ARBA00023015"/>
    </source>
</evidence>
<evidence type="ECO:0000313" key="13">
    <source>
        <dbReference type="EMBL" id="CAG6783728.1"/>
    </source>
</evidence>
<dbReference type="Gene3D" id="3.30.160.60">
    <property type="entry name" value="Classic Zinc Finger"/>
    <property type="match status" value="1"/>
</dbReference>
<evidence type="ECO:0000256" key="8">
    <source>
        <dbReference type="ARBA" id="ARBA00037382"/>
    </source>
</evidence>
<dbReference type="GO" id="GO:0016199">
    <property type="term" value="P:axon midline choice point recognition"/>
    <property type="evidence" value="ECO:0007669"/>
    <property type="project" value="UniProtKB-ARBA"/>
</dbReference>
<reference evidence="13" key="1">
    <citation type="submission" date="2021-05" db="EMBL/GenBank/DDBJ databases">
        <authorList>
            <person name="Alioto T."/>
            <person name="Alioto T."/>
            <person name="Gomez Garrido J."/>
        </authorList>
    </citation>
    <scope>NUCLEOTIDE SEQUENCE</scope>
</reference>
<keyword evidence="3" id="KW-0221">Differentiation</keyword>
<keyword evidence="5" id="KW-0805">Transcription regulation</keyword>
<feature type="compositionally biased region" description="Polar residues" evidence="10">
    <location>
        <begin position="680"/>
        <end position="720"/>
    </location>
</feature>
<keyword evidence="9" id="KW-0479">Metal-binding</keyword>
<dbReference type="GO" id="GO:0006357">
    <property type="term" value="P:regulation of transcription by RNA polymerase II"/>
    <property type="evidence" value="ECO:0007669"/>
    <property type="project" value="TreeGrafter"/>
</dbReference>
<feature type="compositionally biased region" description="Acidic residues" evidence="10">
    <location>
        <begin position="721"/>
        <end position="749"/>
    </location>
</feature>
<evidence type="ECO:0000256" key="7">
    <source>
        <dbReference type="ARBA" id="ARBA00023242"/>
    </source>
</evidence>
<feature type="compositionally biased region" description="Basic residues" evidence="10">
    <location>
        <begin position="199"/>
        <end position="209"/>
    </location>
</feature>
<evidence type="ECO:0000259" key="12">
    <source>
        <dbReference type="PROSITE" id="PS50157"/>
    </source>
</evidence>
<dbReference type="GO" id="GO:0045476">
    <property type="term" value="P:nurse cell apoptotic process"/>
    <property type="evidence" value="ECO:0007669"/>
    <property type="project" value="UniProtKB-ARBA"/>
</dbReference>
<name>A0A8D9BEK5_9HEMI</name>
<feature type="domain" description="C2H2-type" evidence="12">
    <location>
        <begin position="625"/>
        <end position="656"/>
    </location>
</feature>
<accession>A0A8D9BEK5</accession>
<dbReference type="GO" id="GO:0007526">
    <property type="term" value="P:larval somatic muscle development"/>
    <property type="evidence" value="ECO:0007669"/>
    <property type="project" value="UniProtKB-ARBA"/>
</dbReference>
<dbReference type="GO" id="GO:0007464">
    <property type="term" value="P:R3/R4 cell fate commitment"/>
    <property type="evidence" value="ECO:0007669"/>
    <property type="project" value="UniProtKB-ARBA"/>
</dbReference>
<comment type="subcellular location">
    <subcellularLocation>
        <location evidence="1">Nucleus</location>
    </subcellularLocation>
</comment>
<dbReference type="Pfam" id="PF00651">
    <property type="entry name" value="BTB"/>
    <property type="match status" value="1"/>
</dbReference>
<keyword evidence="9" id="KW-0863">Zinc-finger</keyword>
<dbReference type="Gene3D" id="3.30.710.10">
    <property type="entry name" value="Potassium Channel Kv1.1, Chain A"/>
    <property type="match status" value="1"/>
</dbReference>
<sequence length="783" mass="85190">MNPNQQFCLRWNNHQSTLISVFEALLESGTLVDCTLAAEGQYLKAHKVVLSACSPYLGMLLSQDFEKHPILILKDVKFAQLKSMLDYMYRGEVNISQDQLGTFLKAAESLQIKGLTDSGNSNSNRENGSGGNNGSDAEDYNARHRKHLALMAAAAARARSPSMMEHQQNLQNQHQRWMGNGGSMHHEMMRDGSVSPSPTRKRKRPRRPSLGHNPMHNGHHEDMPLQPLIQQAQANSNNVLAQSLAAPPLGHMPKSCVTPPRANTPQADHSRDEESQNEVSLPSPKPVALKSEPVERNNNNASPVPFKAHLEKMQSAATPTGAHADLKQESVNNNNGEVNNHASEDEAGCSDSEERVERRKEDMMMDEDVREREEGEMCDEDIEEDLMDEENSRSAASQGATMANAHWLMADASLPNSDSFQDSKVEVPGENQKIKLVQQDKLIAPTPTPLLVPPHLLGTAPTLLTTPTSSVATTSATNTAAFQMLSTSLAGQQLKTILTSPTSTTGAQLKLQLNPMQLQSLQAAAGAGQTRQIYLTNFSRLITFNPGKAGQGTPVRQNLPAALLLDTTAANKTAPATSHAGNSNSSTALAPQETLSCNMCGKKYQWKQSLTRHIREHRCAKGPQHSCPCCNLSFKHTSSLNKHVMLCSAVHSRLQQAQGGMLAGLDDDVQEIRADEDMTQGPNDNSTDSINENTTNVKHENVSNSKSENVTGTNENGNSIDENDNASDLNDDNLNIDDDIEEEEGESCDNNDAVGSGESCDNNDAIGDSEHESEEDDDDDPLS</sequence>
<feature type="region of interest" description="Disordered" evidence="10">
    <location>
        <begin position="246"/>
        <end position="304"/>
    </location>
</feature>
<feature type="region of interest" description="Disordered" evidence="10">
    <location>
        <begin position="676"/>
        <end position="783"/>
    </location>
</feature>
<dbReference type="PROSITE" id="PS50097">
    <property type="entry name" value="BTB"/>
    <property type="match status" value="1"/>
</dbReference>
<dbReference type="GO" id="GO:0045467">
    <property type="term" value="P:R7 cell development"/>
    <property type="evidence" value="ECO:0007669"/>
    <property type="project" value="UniProtKB-ARBA"/>
</dbReference>
<dbReference type="AlphaFoldDB" id="A0A8D9BEK5"/>
<feature type="domain" description="BTB" evidence="11">
    <location>
        <begin position="32"/>
        <end position="97"/>
    </location>
</feature>
<dbReference type="CDD" id="cd18315">
    <property type="entry name" value="BTB_POZ_BAB-like"/>
    <property type="match status" value="1"/>
</dbReference>
<dbReference type="PROSITE" id="PS50157">
    <property type="entry name" value="ZINC_FINGER_C2H2_2"/>
    <property type="match status" value="2"/>
</dbReference>
<protein>
    <submittedName>
        <fullName evidence="13">Longitudinals lacking protein, isoforms F/I/K/T</fullName>
    </submittedName>
</protein>
<evidence type="ECO:0000256" key="2">
    <source>
        <dbReference type="ARBA" id="ARBA00022473"/>
    </source>
</evidence>
<feature type="region of interest" description="Disordered" evidence="10">
    <location>
        <begin position="114"/>
        <end position="139"/>
    </location>
</feature>
<feature type="compositionally biased region" description="Low complexity" evidence="10">
    <location>
        <begin position="118"/>
        <end position="127"/>
    </location>
</feature>
<evidence type="ECO:0000259" key="11">
    <source>
        <dbReference type="PROSITE" id="PS50097"/>
    </source>
</evidence>
<comment type="function">
    <text evidence="8">Putative transcription factor required for axon growth and guidance in the central and peripheral nervous systems. Repels CNS axons away from the midline by promoting the expression of the midline repellent sli and its receptor robo.</text>
</comment>
<organism evidence="13">
    <name type="scientific">Cacopsylla melanoneura</name>
    <dbReference type="NCBI Taxonomy" id="428564"/>
    <lineage>
        <taxon>Eukaryota</taxon>
        <taxon>Metazoa</taxon>
        <taxon>Ecdysozoa</taxon>
        <taxon>Arthropoda</taxon>
        <taxon>Hexapoda</taxon>
        <taxon>Insecta</taxon>
        <taxon>Pterygota</taxon>
        <taxon>Neoptera</taxon>
        <taxon>Paraneoptera</taxon>
        <taxon>Hemiptera</taxon>
        <taxon>Sternorrhyncha</taxon>
        <taxon>Psylloidea</taxon>
        <taxon>Psyllidae</taxon>
        <taxon>Psyllinae</taxon>
        <taxon>Cacopsylla</taxon>
    </lineage>
</organism>
<feature type="compositionally biased region" description="Polar residues" evidence="10">
    <location>
        <begin position="165"/>
        <end position="175"/>
    </location>
</feature>